<dbReference type="EMBL" id="CP003007">
    <property type="protein sequence ID" value="AEO61029.1"/>
    <property type="molecule type" value="Genomic_DNA"/>
</dbReference>
<evidence type="ECO:0000313" key="3">
    <source>
        <dbReference type="Proteomes" id="UP000007322"/>
    </source>
</evidence>
<dbReference type="KEGG" id="mtm:MYCTH_2130172"/>
<proteinExistence type="predicted"/>
<dbReference type="HOGENOM" id="CLU_1448674_0_0_1"/>
<sequence length="187" mass="20984">MLDGLRSPWVSTGGRPWPVLLLDHRLDFPPVLVGFVVRVVLGPQPVAEPEVELLGGIERPEAGPRPGDTLRASRREPPTQLLDPAFRGWRKRSELLEHGNRSCRKMPSRSSSDNVFYALERDTPRIRSMTMIALFLWTKAQCTRGDGNGCLAGRESHGCGLYEVCKRPDLDDRIPGDRGRKSRSNYP</sequence>
<dbReference type="GeneID" id="11514489"/>
<accession>G2QM49</accession>
<dbReference type="AlphaFoldDB" id="G2QM49"/>
<name>G2QM49_THET4</name>
<organism evidence="2 3">
    <name type="scientific">Thermothelomyces thermophilus (strain ATCC 42464 / BCRC 31852 / DSM 1799)</name>
    <name type="common">Sporotrichum thermophile</name>
    <dbReference type="NCBI Taxonomy" id="573729"/>
    <lineage>
        <taxon>Eukaryota</taxon>
        <taxon>Fungi</taxon>
        <taxon>Dikarya</taxon>
        <taxon>Ascomycota</taxon>
        <taxon>Pezizomycotina</taxon>
        <taxon>Sordariomycetes</taxon>
        <taxon>Sordariomycetidae</taxon>
        <taxon>Sordariales</taxon>
        <taxon>Chaetomiaceae</taxon>
        <taxon>Thermothelomyces</taxon>
    </lineage>
</organism>
<reference evidence="2 3" key="1">
    <citation type="journal article" date="2011" name="Nat. Biotechnol.">
        <title>Comparative genomic analysis of the thermophilic biomass-degrading fungi Myceliophthora thermophila and Thielavia terrestris.</title>
        <authorList>
            <person name="Berka R.M."/>
            <person name="Grigoriev I.V."/>
            <person name="Otillar R."/>
            <person name="Salamov A."/>
            <person name="Grimwood J."/>
            <person name="Reid I."/>
            <person name="Ishmael N."/>
            <person name="John T."/>
            <person name="Darmond C."/>
            <person name="Moisan M.-C."/>
            <person name="Henrissat B."/>
            <person name="Coutinho P.M."/>
            <person name="Lombard V."/>
            <person name="Natvig D.O."/>
            <person name="Lindquist E."/>
            <person name="Schmutz J."/>
            <person name="Lucas S."/>
            <person name="Harris P."/>
            <person name="Powlowski J."/>
            <person name="Bellemare A."/>
            <person name="Taylor D."/>
            <person name="Butler G."/>
            <person name="de Vries R.P."/>
            <person name="Allijn I.E."/>
            <person name="van den Brink J."/>
            <person name="Ushinsky S."/>
            <person name="Storms R."/>
            <person name="Powell A.J."/>
            <person name="Paulsen I.T."/>
            <person name="Elbourne L.D.H."/>
            <person name="Baker S.E."/>
            <person name="Magnuson J."/>
            <person name="LaBoissiere S."/>
            <person name="Clutterbuck A.J."/>
            <person name="Martinez D."/>
            <person name="Wogulis M."/>
            <person name="de Leon A.L."/>
            <person name="Rey M.W."/>
            <person name="Tsang A."/>
        </authorList>
    </citation>
    <scope>NUCLEOTIDE SEQUENCE [LARGE SCALE GENOMIC DNA]</scope>
    <source>
        <strain evidence="3">ATCC 42464 / BCRC 31852 / DSM 1799</strain>
    </source>
</reference>
<gene>
    <name evidence="2" type="ORF">MYCTH_2130172</name>
</gene>
<dbReference type="Proteomes" id="UP000007322">
    <property type="component" value="Chromosome 6"/>
</dbReference>
<dbReference type="InParanoid" id="G2QM49"/>
<keyword evidence="3" id="KW-1185">Reference proteome</keyword>
<feature type="region of interest" description="Disordered" evidence="1">
    <location>
        <begin position="57"/>
        <end position="77"/>
    </location>
</feature>
<protein>
    <submittedName>
        <fullName evidence="2">Uncharacterized protein</fullName>
    </submittedName>
</protein>
<evidence type="ECO:0000256" key="1">
    <source>
        <dbReference type="SAM" id="MobiDB-lite"/>
    </source>
</evidence>
<dbReference type="RefSeq" id="XP_003666274.1">
    <property type="nucleotide sequence ID" value="XM_003666226.1"/>
</dbReference>
<evidence type="ECO:0000313" key="2">
    <source>
        <dbReference type="EMBL" id="AEO61029.1"/>
    </source>
</evidence>
<dbReference type="VEuPathDB" id="FungiDB:MYCTH_2130172"/>